<evidence type="ECO:0000313" key="2">
    <source>
        <dbReference type="Proteomes" id="UP000821865"/>
    </source>
</evidence>
<sequence>MAAPRTDHERNFNLDCSRNLRYEQGEHLWPQINYAAICRYFVEKASHDGAPANAFRALDAYQYVKSGKVHDIKTAVPRPGLRILKGFVSPSQRSGLLYECWIAVTEEGEIEDTRLGRVCSHSVAVCFAVDFWTQVNTGHPAPTDLPCQWVQPRLKKIPSKPTKKISYQRHRYGPMPTVPKERGAVKLKGIPDVKGFLGRLQQVAPSARLFTLTTCQPGVVAAATVPEDATDPRNSFTSTLEVTLEVPLSAYTARLLNSKGFRNENVGALAAEVIEKFSITENEARRIESATRTQANNPLWHQQRKGRVTASIFKDVCRSKRVQCTTLLNKIFSTRPLNVPAVLYGVTNEPVAKERLLEHLQTMHSNARIEACGLMINPNYPLLGCSPDGIFRCDCHDPALVEVKCLFCLGDCSPEDLVAEGQKRKGFCLTANGTLKESHPYYYQVQAQLHLNLDNITKCYFYIHVDGGGHLVVVERDESFMQTHKESLKIFLKDIVMPRIILGNSV</sequence>
<gene>
    <name evidence="1" type="ORF">HPB49_009283</name>
</gene>
<comment type="caution">
    <text evidence="1">The sequence shown here is derived from an EMBL/GenBank/DDBJ whole genome shotgun (WGS) entry which is preliminary data.</text>
</comment>
<organism evidence="1 2">
    <name type="scientific">Dermacentor silvarum</name>
    <name type="common">Tick</name>
    <dbReference type="NCBI Taxonomy" id="543639"/>
    <lineage>
        <taxon>Eukaryota</taxon>
        <taxon>Metazoa</taxon>
        <taxon>Ecdysozoa</taxon>
        <taxon>Arthropoda</taxon>
        <taxon>Chelicerata</taxon>
        <taxon>Arachnida</taxon>
        <taxon>Acari</taxon>
        <taxon>Parasitiformes</taxon>
        <taxon>Ixodida</taxon>
        <taxon>Ixodoidea</taxon>
        <taxon>Ixodidae</taxon>
        <taxon>Rhipicephalinae</taxon>
        <taxon>Dermacentor</taxon>
    </lineage>
</organism>
<proteinExistence type="predicted"/>
<accession>A0ACB8DXW0</accession>
<dbReference type="EMBL" id="CM023470">
    <property type="protein sequence ID" value="KAH7979384.1"/>
    <property type="molecule type" value="Genomic_DNA"/>
</dbReference>
<reference evidence="1" key="1">
    <citation type="submission" date="2020-05" db="EMBL/GenBank/DDBJ databases">
        <title>Large-scale comparative analyses of tick genomes elucidate their genetic diversity and vector capacities.</title>
        <authorList>
            <person name="Jia N."/>
            <person name="Wang J."/>
            <person name="Shi W."/>
            <person name="Du L."/>
            <person name="Sun Y."/>
            <person name="Zhan W."/>
            <person name="Jiang J."/>
            <person name="Wang Q."/>
            <person name="Zhang B."/>
            <person name="Ji P."/>
            <person name="Sakyi L.B."/>
            <person name="Cui X."/>
            <person name="Yuan T."/>
            <person name="Jiang B."/>
            <person name="Yang W."/>
            <person name="Lam T.T.-Y."/>
            <person name="Chang Q."/>
            <person name="Ding S."/>
            <person name="Wang X."/>
            <person name="Zhu J."/>
            <person name="Ruan X."/>
            <person name="Zhao L."/>
            <person name="Wei J."/>
            <person name="Que T."/>
            <person name="Du C."/>
            <person name="Cheng J."/>
            <person name="Dai P."/>
            <person name="Han X."/>
            <person name="Huang E."/>
            <person name="Gao Y."/>
            <person name="Liu J."/>
            <person name="Shao H."/>
            <person name="Ye R."/>
            <person name="Li L."/>
            <person name="Wei W."/>
            <person name="Wang X."/>
            <person name="Wang C."/>
            <person name="Yang T."/>
            <person name="Huo Q."/>
            <person name="Li W."/>
            <person name="Guo W."/>
            <person name="Chen H."/>
            <person name="Zhou L."/>
            <person name="Ni X."/>
            <person name="Tian J."/>
            <person name="Zhou Y."/>
            <person name="Sheng Y."/>
            <person name="Liu T."/>
            <person name="Pan Y."/>
            <person name="Xia L."/>
            <person name="Li J."/>
            <person name="Zhao F."/>
            <person name="Cao W."/>
        </authorList>
    </citation>
    <scope>NUCLEOTIDE SEQUENCE</scope>
    <source>
        <strain evidence="1">Dsil-2018</strain>
    </source>
</reference>
<protein>
    <submittedName>
        <fullName evidence="1">Uncharacterized protein</fullName>
    </submittedName>
</protein>
<evidence type="ECO:0000313" key="1">
    <source>
        <dbReference type="EMBL" id="KAH7979384.1"/>
    </source>
</evidence>
<name>A0ACB8DXW0_DERSI</name>
<keyword evidence="2" id="KW-1185">Reference proteome</keyword>
<dbReference type="Proteomes" id="UP000821865">
    <property type="component" value="Chromosome 1"/>
</dbReference>